<keyword evidence="2" id="KW-1003">Cell membrane</keyword>
<evidence type="ECO:0000256" key="3">
    <source>
        <dbReference type="ARBA" id="ARBA00022692"/>
    </source>
</evidence>
<feature type="domain" description="ABC3 transporter permease C-terminal" evidence="7">
    <location>
        <begin position="76"/>
        <end position="178"/>
    </location>
</feature>
<feature type="transmembrane region" description="Helical" evidence="6">
    <location>
        <begin position="52"/>
        <end position="73"/>
    </location>
</feature>
<dbReference type="InterPro" id="IPR003838">
    <property type="entry name" value="ABC3_permease_C"/>
</dbReference>
<evidence type="ECO:0000256" key="1">
    <source>
        <dbReference type="ARBA" id="ARBA00004651"/>
    </source>
</evidence>
<name>A0A6N9HA92_9MICO</name>
<dbReference type="Pfam" id="PF02687">
    <property type="entry name" value="FtsX"/>
    <property type="match status" value="1"/>
</dbReference>
<keyword evidence="3 6" id="KW-0812">Transmembrane</keyword>
<feature type="transmembrane region" description="Helical" evidence="6">
    <location>
        <begin position="150"/>
        <end position="172"/>
    </location>
</feature>
<accession>A0A6N9HA92</accession>
<evidence type="ECO:0000256" key="5">
    <source>
        <dbReference type="ARBA" id="ARBA00023136"/>
    </source>
</evidence>
<organism evidence="8 9">
    <name type="scientific">Brevibacterium rongguiense</name>
    <dbReference type="NCBI Taxonomy" id="2695267"/>
    <lineage>
        <taxon>Bacteria</taxon>
        <taxon>Bacillati</taxon>
        <taxon>Actinomycetota</taxon>
        <taxon>Actinomycetes</taxon>
        <taxon>Micrococcales</taxon>
        <taxon>Brevibacteriaceae</taxon>
        <taxon>Brevibacterium</taxon>
    </lineage>
</organism>
<feature type="transmembrane region" description="Helical" evidence="6">
    <location>
        <begin position="407"/>
        <end position="427"/>
    </location>
</feature>
<evidence type="ECO:0000256" key="6">
    <source>
        <dbReference type="SAM" id="Phobius"/>
    </source>
</evidence>
<sequence length="440" mass="45777">MVPLLVGWRSIASVPGMLMVAAFAACSALFLTVAGGLWAFLQWPPLDDSLDVLYKGLAAIATALLVVPAVTLGQSAATLSARREDERLSTLSLLGASRTTVTLVSLAEPLLMAALGTLAGIAGYLVLALPLSRIPFQGHGLGYDAMMLPWWVLLLAAAGLLLVSACSALVGLRRIAISPLGVRTKSLEARFPVGRIIAGALLVPACGIAVFVSKAGTTVAVICAGLFAMILLGMLLVDVLGVLFVRLVAWARGRRARSAHQLIAARLVSASPKQYWRRVSGLALTAFTATFAGTGVALIGAAGSEGLTGPERYLMDDILTGVLLTLGIAFLFIAASAVINQAADIYDRAATYRELHAAGMAEETVRRINVSAVMMPVVWVSAFAGGLGLFLVLPFAGMALVMKPATFLVLLGSIVVGALIVRAGLLVTNPLVRRVTLSQG</sequence>
<reference evidence="8 9" key="1">
    <citation type="submission" date="2020-01" db="EMBL/GenBank/DDBJ databases">
        <authorList>
            <person name="Deng T."/>
        </authorList>
    </citation>
    <scope>NUCLEOTIDE SEQUENCE [LARGE SCALE GENOMIC DNA]</scope>
    <source>
        <strain evidence="8 9">5221</strain>
    </source>
</reference>
<keyword evidence="5 6" id="KW-0472">Membrane</keyword>
<proteinExistence type="predicted"/>
<dbReference type="EMBL" id="WWEQ01000069">
    <property type="protein sequence ID" value="MYM20696.1"/>
    <property type="molecule type" value="Genomic_DNA"/>
</dbReference>
<dbReference type="AlphaFoldDB" id="A0A6N9HA92"/>
<protein>
    <submittedName>
        <fullName evidence="8">ABC transporter permease</fullName>
    </submittedName>
</protein>
<feature type="transmembrane region" description="Helical" evidence="6">
    <location>
        <begin position="193"/>
        <end position="213"/>
    </location>
</feature>
<keyword evidence="9" id="KW-1185">Reference proteome</keyword>
<dbReference type="Proteomes" id="UP000469215">
    <property type="component" value="Unassembled WGS sequence"/>
</dbReference>
<evidence type="ECO:0000259" key="7">
    <source>
        <dbReference type="Pfam" id="PF02687"/>
    </source>
</evidence>
<evidence type="ECO:0000256" key="4">
    <source>
        <dbReference type="ARBA" id="ARBA00022989"/>
    </source>
</evidence>
<feature type="transmembrane region" description="Helical" evidence="6">
    <location>
        <begin position="282"/>
        <end position="303"/>
    </location>
</feature>
<evidence type="ECO:0000313" key="9">
    <source>
        <dbReference type="Proteomes" id="UP000469215"/>
    </source>
</evidence>
<feature type="transmembrane region" description="Helical" evidence="6">
    <location>
        <begin position="12"/>
        <end position="40"/>
    </location>
</feature>
<feature type="transmembrane region" description="Helical" evidence="6">
    <location>
        <begin position="219"/>
        <end position="248"/>
    </location>
</feature>
<dbReference type="GO" id="GO:0005886">
    <property type="term" value="C:plasma membrane"/>
    <property type="evidence" value="ECO:0007669"/>
    <property type="project" value="UniProtKB-SubCell"/>
</dbReference>
<gene>
    <name evidence="8" type="ORF">GSY69_12190</name>
</gene>
<comment type="caution">
    <text evidence="8">The sequence shown here is derived from an EMBL/GenBank/DDBJ whole genome shotgun (WGS) entry which is preliminary data.</text>
</comment>
<evidence type="ECO:0000313" key="8">
    <source>
        <dbReference type="EMBL" id="MYM20696.1"/>
    </source>
</evidence>
<comment type="subcellular location">
    <subcellularLocation>
        <location evidence="1">Cell membrane</location>
        <topology evidence="1">Multi-pass membrane protein</topology>
    </subcellularLocation>
</comment>
<evidence type="ECO:0000256" key="2">
    <source>
        <dbReference type="ARBA" id="ARBA00022475"/>
    </source>
</evidence>
<feature type="transmembrane region" description="Helical" evidence="6">
    <location>
        <begin position="110"/>
        <end position="130"/>
    </location>
</feature>
<feature type="transmembrane region" description="Helical" evidence="6">
    <location>
        <begin position="318"/>
        <end position="339"/>
    </location>
</feature>
<keyword evidence="4 6" id="KW-1133">Transmembrane helix</keyword>
<feature type="transmembrane region" description="Helical" evidence="6">
    <location>
        <begin position="377"/>
        <end position="401"/>
    </location>
</feature>